<evidence type="ECO:0000313" key="8">
    <source>
        <dbReference type="Proteomes" id="UP000639516"/>
    </source>
</evidence>
<organism evidence="7 8">
    <name type="scientific">Bradyrhizobium campsiandrae</name>
    <dbReference type="NCBI Taxonomy" id="1729892"/>
    <lineage>
        <taxon>Bacteria</taxon>
        <taxon>Pseudomonadati</taxon>
        <taxon>Pseudomonadota</taxon>
        <taxon>Alphaproteobacteria</taxon>
        <taxon>Hyphomicrobiales</taxon>
        <taxon>Nitrobacteraceae</taxon>
        <taxon>Bradyrhizobium</taxon>
    </lineage>
</organism>
<keyword evidence="4" id="KW-0408">Iron</keyword>
<evidence type="ECO:0000256" key="5">
    <source>
        <dbReference type="RuleBase" id="RU000356"/>
    </source>
</evidence>
<feature type="domain" description="Globin" evidence="6">
    <location>
        <begin position="1"/>
        <end position="135"/>
    </location>
</feature>
<dbReference type="InterPro" id="IPR009050">
    <property type="entry name" value="Globin-like_sf"/>
</dbReference>
<gene>
    <name evidence="7" type="ORF">HA482_04905</name>
</gene>
<accession>A0ABR7U0M9</accession>
<keyword evidence="3" id="KW-0479">Metal-binding</keyword>
<dbReference type="InterPro" id="IPR000971">
    <property type="entry name" value="Globin"/>
</dbReference>
<evidence type="ECO:0000256" key="3">
    <source>
        <dbReference type="ARBA" id="ARBA00022723"/>
    </source>
</evidence>
<comment type="caution">
    <text evidence="7">The sequence shown here is derived from an EMBL/GenBank/DDBJ whole genome shotgun (WGS) entry which is preliminary data.</text>
</comment>
<dbReference type="PROSITE" id="PS01033">
    <property type="entry name" value="GLOBIN"/>
    <property type="match status" value="1"/>
</dbReference>
<dbReference type="InterPro" id="IPR012292">
    <property type="entry name" value="Globin/Proto"/>
</dbReference>
<proteinExistence type="inferred from homology"/>
<evidence type="ECO:0000256" key="4">
    <source>
        <dbReference type="ARBA" id="ARBA00023004"/>
    </source>
</evidence>
<name>A0ABR7U0M9_9BRAD</name>
<dbReference type="Pfam" id="PF00042">
    <property type="entry name" value="Globin"/>
    <property type="match status" value="1"/>
</dbReference>
<dbReference type="EMBL" id="JAATTO010000006">
    <property type="protein sequence ID" value="MBC9977559.1"/>
    <property type="molecule type" value="Genomic_DNA"/>
</dbReference>
<evidence type="ECO:0000256" key="2">
    <source>
        <dbReference type="ARBA" id="ARBA00022621"/>
    </source>
</evidence>
<reference evidence="7 8" key="1">
    <citation type="journal article" date="2020" name="Arch. Microbiol.">
        <title>Bradyrhizobium campsiandrae sp. nov., a nitrogen-fixing bacterial strain isolated from a native leguminous tree from the Amazon adapted to flooded conditions.</title>
        <authorList>
            <person name="Cabral Michel D."/>
            <person name="Martins da Costa E."/>
            <person name="Azarias Guimaraes A."/>
            <person name="Soares de Carvalho T."/>
            <person name="Santos de Castro Caputo P."/>
            <person name="Willems A."/>
            <person name="de Souza Moreira F.M."/>
        </authorList>
    </citation>
    <scope>NUCLEOTIDE SEQUENCE [LARGE SCALE GENOMIC DNA]</scope>
    <source>
        <strain evidence="8">INPA 384B</strain>
    </source>
</reference>
<dbReference type="PANTHER" id="PTHR43396:SF3">
    <property type="entry name" value="FLAVOHEMOPROTEIN"/>
    <property type="match status" value="1"/>
</dbReference>
<dbReference type="CDD" id="cd12131">
    <property type="entry name" value="HGbI-like"/>
    <property type="match status" value="1"/>
</dbReference>
<dbReference type="Gene3D" id="1.10.490.10">
    <property type="entry name" value="Globins"/>
    <property type="match status" value="1"/>
</dbReference>
<dbReference type="PANTHER" id="PTHR43396">
    <property type="entry name" value="FLAVOHEMOPROTEIN"/>
    <property type="match status" value="1"/>
</dbReference>
<dbReference type="Proteomes" id="UP000639516">
    <property type="component" value="Unassembled WGS sequence"/>
</dbReference>
<evidence type="ECO:0000259" key="6">
    <source>
        <dbReference type="PROSITE" id="PS01033"/>
    </source>
</evidence>
<keyword evidence="5" id="KW-0813">Transport</keyword>
<dbReference type="SUPFAM" id="SSF46458">
    <property type="entry name" value="Globin-like"/>
    <property type="match status" value="1"/>
</dbReference>
<keyword evidence="8" id="KW-1185">Reference proteome</keyword>
<protein>
    <submittedName>
        <fullName evidence="7">Globin</fullName>
    </submittedName>
</protein>
<comment type="similarity">
    <text evidence="5">Belongs to the globin family.</text>
</comment>
<evidence type="ECO:0000313" key="7">
    <source>
        <dbReference type="EMBL" id="MBC9977559.1"/>
    </source>
</evidence>
<sequence>MLTAEEIVRVRSSFDMVFANATDMTTAFYDRIFELAPEFRPMFPADMSALKHDFIAKLAVLVGSLDEATGLLSGADVLGRNHLRYGVRPEHYPVVGEALLWSLARGLGPHWTDEVEQAWRKVYAIIAERMIAIGASSPASPITNTPRLGP</sequence>
<keyword evidence="1 5" id="KW-0349">Heme</keyword>
<keyword evidence="2 5" id="KW-0561">Oxygen transport</keyword>
<evidence type="ECO:0000256" key="1">
    <source>
        <dbReference type="ARBA" id="ARBA00022617"/>
    </source>
</evidence>